<keyword evidence="3" id="KW-1185">Reference proteome</keyword>
<organism evidence="2 3">
    <name type="scientific">Jeotgalibaca ciconiae</name>
    <dbReference type="NCBI Taxonomy" id="2496265"/>
    <lineage>
        <taxon>Bacteria</taxon>
        <taxon>Bacillati</taxon>
        <taxon>Bacillota</taxon>
        <taxon>Bacilli</taxon>
        <taxon>Lactobacillales</taxon>
        <taxon>Carnobacteriaceae</taxon>
        <taxon>Jeotgalibaca</taxon>
    </lineage>
</organism>
<keyword evidence="1" id="KW-0472">Membrane</keyword>
<feature type="transmembrane region" description="Helical" evidence="1">
    <location>
        <begin position="181"/>
        <end position="202"/>
    </location>
</feature>
<reference evidence="3" key="1">
    <citation type="submission" date="2018-12" db="EMBL/GenBank/DDBJ databases">
        <title>Complete genome sequencing of Jeotgalibaca sp. H21T32.</title>
        <authorList>
            <person name="Bae J.-W."/>
            <person name="Lee S.-Y."/>
        </authorList>
    </citation>
    <scope>NUCLEOTIDE SEQUENCE [LARGE SCALE GENOMIC DNA]</scope>
    <source>
        <strain evidence="3">H21T32</strain>
    </source>
</reference>
<evidence type="ECO:0000256" key="1">
    <source>
        <dbReference type="SAM" id="Phobius"/>
    </source>
</evidence>
<dbReference type="AlphaFoldDB" id="A0A3S9H7L7"/>
<protein>
    <submittedName>
        <fullName evidence="2">Uncharacterized protein</fullName>
    </submittedName>
</protein>
<sequence>MKKTIDLLVYELDRIKYGYLGMVVVIFLLQLAAIFQTNQSRLSQFEYFQRETQGNIIDFVNEFGTVSFNFITGSGFYSLSIMLGIICLMLYAVIIWYRDWLGKNNLSYRLLTLPGSRMSIFVSKLLSILIMVFGLLAIQLIFMFVGKELLHIITPQEMYQEVFIREAIQNDQILRIVYPQYIFDFLLHYTFGIAVLSTAYTFILMERSFKWKGIVAAGICVLLSGTVFILFVESPISSYFFSMELLIFFFGLCITIIIGSFFYSRYLIEKKVTI</sequence>
<feature type="transmembrane region" description="Helical" evidence="1">
    <location>
        <begin position="238"/>
        <end position="263"/>
    </location>
</feature>
<dbReference type="RefSeq" id="WP_126108425.1">
    <property type="nucleotide sequence ID" value="NZ_CP034465.1"/>
</dbReference>
<dbReference type="EMBL" id="CP034465">
    <property type="protein sequence ID" value="AZP03324.1"/>
    <property type="molecule type" value="Genomic_DNA"/>
</dbReference>
<feature type="transmembrane region" description="Helical" evidence="1">
    <location>
        <begin position="17"/>
        <end position="35"/>
    </location>
</feature>
<dbReference type="OrthoDB" id="1751619at2"/>
<accession>A0A3S9H7L7</accession>
<keyword evidence="1" id="KW-1133">Transmembrane helix</keyword>
<gene>
    <name evidence="2" type="ORF">EJN90_00815</name>
</gene>
<dbReference type="Proteomes" id="UP000273326">
    <property type="component" value="Chromosome"/>
</dbReference>
<name>A0A3S9H7L7_9LACT</name>
<evidence type="ECO:0000313" key="2">
    <source>
        <dbReference type="EMBL" id="AZP03324.1"/>
    </source>
</evidence>
<feature type="transmembrane region" description="Helical" evidence="1">
    <location>
        <begin position="214"/>
        <end position="232"/>
    </location>
</feature>
<feature type="transmembrane region" description="Helical" evidence="1">
    <location>
        <begin position="118"/>
        <end position="145"/>
    </location>
</feature>
<proteinExistence type="predicted"/>
<keyword evidence="1" id="KW-0812">Transmembrane</keyword>
<evidence type="ECO:0000313" key="3">
    <source>
        <dbReference type="Proteomes" id="UP000273326"/>
    </source>
</evidence>
<dbReference type="KEGG" id="jeh:EJN90_00815"/>
<feature type="transmembrane region" description="Helical" evidence="1">
    <location>
        <begin position="76"/>
        <end position="97"/>
    </location>
</feature>